<dbReference type="Gene3D" id="3.30.70.360">
    <property type="match status" value="1"/>
</dbReference>
<comment type="caution">
    <text evidence="1">The sequence shown here is derived from an EMBL/GenBank/DDBJ whole genome shotgun (WGS) entry which is preliminary data.</text>
</comment>
<evidence type="ECO:0000313" key="1">
    <source>
        <dbReference type="EMBL" id="MFC4595687.1"/>
    </source>
</evidence>
<proteinExistence type="predicted"/>
<dbReference type="PANTHER" id="PTHR11014">
    <property type="entry name" value="PEPTIDASE M20 FAMILY MEMBER"/>
    <property type="match status" value="1"/>
</dbReference>
<evidence type="ECO:0008006" key="3">
    <source>
        <dbReference type="Google" id="ProtNLM"/>
    </source>
</evidence>
<dbReference type="PANTHER" id="PTHR11014:SF63">
    <property type="entry name" value="METALLOPEPTIDASE, PUTATIVE (AFU_ORTHOLOGUE AFUA_6G09600)-RELATED"/>
    <property type="match status" value="1"/>
</dbReference>
<evidence type="ECO:0000313" key="2">
    <source>
        <dbReference type="Proteomes" id="UP001595957"/>
    </source>
</evidence>
<dbReference type="SUPFAM" id="SSF55031">
    <property type="entry name" value="Bacterial exopeptidase dimerisation domain"/>
    <property type="match status" value="1"/>
</dbReference>
<dbReference type="Proteomes" id="UP001595957">
    <property type="component" value="Unassembled WGS sequence"/>
</dbReference>
<accession>A0ABV9F493</accession>
<organism evidence="1 2">
    <name type="scientific">Sphingobium tyrosinilyticum</name>
    <dbReference type="NCBI Taxonomy" id="2715436"/>
    <lineage>
        <taxon>Bacteria</taxon>
        <taxon>Pseudomonadati</taxon>
        <taxon>Pseudomonadota</taxon>
        <taxon>Alphaproteobacteria</taxon>
        <taxon>Sphingomonadales</taxon>
        <taxon>Sphingomonadaceae</taxon>
        <taxon>Sphingobium</taxon>
    </lineage>
</organism>
<dbReference type="RefSeq" id="WP_380806174.1">
    <property type="nucleotide sequence ID" value="NZ_JBHSFZ010000058.1"/>
</dbReference>
<keyword evidence="2" id="KW-1185">Reference proteome</keyword>
<dbReference type="InterPro" id="IPR017439">
    <property type="entry name" value="Amidohydrolase"/>
</dbReference>
<protein>
    <recommendedName>
        <fullName evidence="3">Amidohydrolase</fullName>
    </recommendedName>
</protein>
<gene>
    <name evidence="1" type="ORF">ACFO3E_16115</name>
</gene>
<dbReference type="EMBL" id="JBHSFZ010000058">
    <property type="protein sequence ID" value="MFC4595687.1"/>
    <property type="molecule type" value="Genomic_DNA"/>
</dbReference>
<sequence>MISREKEPSAFGVVTVGAIQAGHAGNIIPDEAVIRGTIRSQDDKVRAKLIAGVKRTAKSVADMAAAPAAPTISIAPGADMVFNDTVLSARLEALFKAAFGTYAQPFPSASSGAEDFSEFVKAGRALILFHDRRA</sequence>
<dbReference type="InterPro" id="IPR036264">
    <property type="entry name" value="Bact_exopeptidase_dim_dom"/>
</dbReference>
<dbReference type="Gene3D" id="3.40.630.10">
    <property type="entry name" value="Zn peptidases"/>
    <property type="match status" value="1"/>
</dbReference>
<name>A0ABV9F493_9SPHN</name>
<reference evidence="2" key="1">
    <citation type="journal article" date="2019" name="Int. J. Syst. Evol. Microbiol.">
        <title>The Global Catalogue of Microorganisms (GCM) 10K type strain sequencing project: providing services to taxonomists for standard genome sequencing and annotation.</title>
        <authorList>
            <consortium name="The Broad Institute Genomics Platform"/>
            <consortium name="The Broad Institute Genome Sequencing Center for Infectious Disease"/>
            <person name="Wu L."/>
            <person name="Ma J."/>
        </authorList>
    </citation>
    <scope>NUCLEOTIDE SEQUENCE [LARGE SCALE GENOMIC DNA]</scope>
    <source>
        <strain evidence="2">NBRC 103632</strain>
    </source>
</reference>